<dbReference type="Gene3D" id="2.80.10.50">
    <property type="match status" value="1"/>
</dbReference>
<keyword evidence="18" id="KW-1185">Reference proteome</keyword>
<keyword evidence="6" id="KW-0808">Transferase</keyword>
<dbReference type="EnsemblMetazoa" id="XM_038222056.1">
    <property type="protein sequence ID" value="XP_038077984.1"/>
    <property type="gene ID" value="LOC119745587"/>
</dbReference>
<name>A0A914BPC0_PATMI</name>
<evidence type="ECO:0000313" key="18">
    <source>
        <dbReference type="Proteomes" id="UP000887568"/>
    </source>
</evidence>
<feature type="domain" description="MIR" evidence="16">
    <location>
        <begin position="364"/>
        <end position="420"/>
    </location>
</feature>
<evidence type="ECO:0000256" key="4">
    <source>
        <dbReference type="ARBA" id="ARBA00012839"/>
    </source>
</evidence>
<evidence type="ECO:0000256" key="12">
    <source>
        <dbReference type="ARBA" id="ARBA00039583"/>
    </source>
</evidence>
<comment type="pathway">
    <text evidence="2">Protein modification; protein glycosylation.</text>
</comment>
<keyword evidence="11 15" id="KW-0472">Membrane</keyword>
<evidence type="ECO:0000313" key="17">
    <source>
        <dbReference type="EnsemblMetazoa" id="XP_038077984.1"/>
    </source>
</evidence>
<dbReference type="CTD" id="29954"/>
<dbReference type="Pfam" id="PF02366">
    <property type="entry name" value="PMT"/>
    <property type="match status" value="1"/>
</dbReference>
<feature type="transmembrane region" description="Helical" evidence="15">
    <location>
        <begin position="626"/>
        <end position="648"/>
    </location>
</feature>
<feature type="transmembrane region" description="Helical" evidence="15">
    <location>
        <begin position="110"/>
        <end position="128"/>
    </location>
</feature>
<dbReference type="InterPro" id="IPR032421">
    <property type="entry name" value="PMT_4TMC"/>
</dbReference>
<dbReference type="OMA" id="MCGWDDN"/>
<reference evidence="17" key="1">
    <citation type="submission" date="2022-11" db="UniProtKB">
        <authorList>
            <consortium name="EnsemblMetazoa"/>
        </authorList>
    </citation>
    <scope>IDENTIFICATION</scope>
</reference>
<keyword evidence="5" id="KW-0328">Glycosyltransferase</keyword>
<dbReference type="GeneID" id="119745587"/>
<accession>A0A914BPC0</accession>
<feature type="transmembrane region" description="Helical" evidence="15">
    <location>
        <begin position="12"/>
        <end position="31"/>
    </location>
</feature>
<dbReference type="InterPro" id="IPR003342">
    <property type="entry name" value="ArnT-like_N"/>
</dbReference>
<evidence type="ECO:0000256" key="1">
    <source>
        <dbReference type="ARBA" id="ARBA00004477"/>
    </source>
</evidence>
<dbReference type="InterPro" id="IPR036300">
    <property type="entry name" value="MIR_dom_sf"/>
</dbReference>
<dbReference type="FunFam" id="2.80.10.50:FF:000026">
    <property type="entry name" value="Blast:Protein O-mannosyl-transferase 2"/>
    <property type="match status" value="1"/>
</dbReference>
<feature type="transmembrane region" description="Helical" evidence="15">
    <location>
        <begin position="556"/>
        <end position="575"/>
    </location>
</feature>
<dbReference type="OrthoDB" id="5561486at2759"/>
<dbReference type="SMART" id="SM00472">
    <property type="entry name" value="MIR"/>
    <property type="match status" value="3"/>
</dbReference>
<dbReference type="InterPro" id="IPR027005">
    <property type="entry name" value="PMT-like"/>
</dbReference>
<feature type="domain" description="MIR" evidence="16">
    <location>
        <begin position="298"/>
        <end position="354"/>
    </location>
</feature>
<organism evidence="17 18">
    <name type="scientific">Patiria miniata</name>
    <name type="common">Bat star</name>
    <name type="synonym">Asterina miniata</name>
    <dbReference type="NCBI Taxonomy" id="46514"/>
    <lineage>
        <taxon>Eukaryota</taxon>
        <taxon>Metazoa</taxon>
        <taxon>Echinodermata</taxon>
        <taxon>Eleutherozoa</taxon>
        <taxon>Asterozoa</taxon>
        <taxon>Asteroidea</taxon>
        <taxon>Valvatacea</taxon>
        <taxon>Valvatida</taxon>
        <taxon>Asterinidae</taxon>
        <taxon>Patiria</taxon>
    </lineage>
</organism>
<feature type="transmembrane region" description="Helical" evidence="15">
    <location>
        <begin position="243"/>
        <end position="264"/>
    </location>
</feature>
<keyword evidence="8" id="KW-0677">Repeat</keyword>
<feature type="transmembrane region" description="Helical" evidence="15">
    <location>
        <begin position="190"/>
        <end position="222"/>
    </location>
</feature>
<dbReference type="PANTHER" id="PTHR10050">
    <property type="entry name" value="DOLICHYL-PHOSPHATE-MANNOSE--PROTEIN MANNOSYLTRANSFERASE"/>
    <property type="match status" value="1"/>
</dbReference>
<evidence type="ECO:0000259" key="16">
    <source>
        <dbReference type="PROSITE" id="PS50919"/>
    </source>
</evidence>
<keyword evidence="10 15" id="KW-1133">Transmembrane helix</keyword>
<evidence type="ECO:0000256" key="8">
    <source>
        <dbReference type="ARBA" id="ARBA00022737"/>
    </source>
</evidence>
<dbReference type="Pfam" id="PF02815">
    <property type="entry name" value="MIR"/>
    <property type="match status" value="1"/>
</dbReference>
<evidence type="ECO:0000256" key="6">
    <source>
        <dbReference type="ARBA" id="ARBA00022679"/>
    </source>
</evidence>
<comment type="catalytic activity">
    <reaction evidence="13">
        <text>a di-trans,poly-cis-dolichyl beta-D-mannosyl phosphate + L-threonyl-[protein] = 3-O-(alpha-D-mannosyl)-L-threonyl-[protein] + a di-trans,poly-cis-dolichyl phosphate + H(+)</text>
        <dbReference type="Rhea" id="RHEA:53396"/>
        <dbReference type="Rhea" id="RHEA-COMP:11060"/>
        <dbReference type="Rhea" id="RHEA-COMP:13547"/>
        <dbReference type="Rhea" id="RHEA-COMP:19498"/>
        <dbReference type="Rhea" id="RHEA-COMP:19501"/>
        <dbReference type="ChEBI" id="CHEBI:15378"/>
        <dbReference type="ChEBI" id="CHEBI:30013"/>
        <dbReference type="ChEBI" id="CHEBI:57683"/>
        <dbReference type="ChEBI" id="CHEBI:58211"/>
        <dbReference type="ChEBI" id="CHEBI:137323"/>
        <dbReference type="EC" id="2.4.1.109"/>
    </reaction>
</comment>
<dbReference type="GO" id="GO:0004169">
    <property type="term" value="F:dolichyl-phosphate-mannose-protein mannosyltransferase activity"/>
    <property type="evidence" value="ECO:0007669"/>
    <property type="project" value="UniProtKB-EC"/>
</dbReference>
<feature type="transmembrane region" description="Helical" evidence="15">
    <location>
        <begin position="161"/>
        <end position="178"/>
    </location>
</feature>
<evidence type="ECO:0000256" key="15">
    <source>
        <dbReference type="SAM" id="Phobius"/>
    </source>
</evidence>
<evidence type="ECO:0000256" key="9">
    <source>
        <dbReference type="ARBA" id="ARBA00022824"/>
    </source>
</evidence>
<sequence>MVRWDMNIINNKNIFCIPVLKMITLFAVVLASMATRFYKLSEPEHVCWDETHFGKMGSYYINRTFFFDVHPPLGKMLIGLSGVLSGYDGTFAFDKPGDSYNDKTYVGMRAFCALLGSAIAPLSFLTVLELTQSIPAGILAAAFIICDTGCLTLSQYILLDPILLFFIALSTYCLVKFYSVSHKPFHLSWWLWMAATGFSLACAFSVKFVGLFIILLAGATTVQDLWGLLGELTLTKMTLFRHLLARVVCLIFLPGLVYLIIFAVHLQVLNASGPGDAHFSSQFQSSLLGNNLYNTSMPRDVAYGSVITLRNHRAGGGLLHSHMHLYPEGFGPKQQQITTYSYKDENNNWLIKRADVEHDPSRPIQFVTHGDYVRLEHIQTARNLHSHEEPAPLTKQHFQVSGYGINGSGDMNDIWQVELINQNAGVRIQTVLSKIKLIHYNTGCVLYTSAKWLPKWGFEQREVTCNPDTRDSNSLWNVEDHVNPRLPNLSFQVLAPSFLEKFIESHIVMLQGNSELKPKAGEITSQPWQWPINYKGQLFSGGVKAAYTVYLLGNPIIFVGNLICLTVFLVLYVIWALLEKRGCTLTPKMKERCHSTFGVCCFLFIGWFFHYAPFYTMRRVLYFHHYFPAMLFNSMLSGVLLDFIFQLVEDFFSAKSRVNIYNSSIVISLSIIAHSFYLFHPLSYGITTSSFNTTSNMAGLHWMDSWEF</sequence>
<comment type="subcellular location">
    <subcellularLocation>
        <location evidence="1">Endoplasmic reticulum membrane</location>
        <topology evidence="1">Multi-pass membrane protein</topology>
    </subcellularLocation>
</comment>
<dbReference type="RefSeq" id="XP_038077984.1">
    <property type="nucleotide sequence ID" value="XM_038222056.1"/>
</dbReference>
<dbReference type="CDD" id="cd23282">
    <property type="entry name" value="beta-trefoil_MIR_POMT2"/>
    <property type="match status" value="1"/>
</dbReference>
<comment type="similarity">
    <text evidence="3">Belongs to the glycosyltransferase 39 family.</text>
</comment>
<dbReference type="Proteomes" id="UP000887568">
    <property type="component" value="Unplaced"/>
</dbReference>
<evidence type="ECO:0000256" key="10">
    <source>
        <dbReference type="ARBA" id="ARBA00022989"/>
    </source>
</evidence>
<keyword evidence="9" id="KW-0256">Endoplasmic reticulum</keyword>
<evidence type="ECO:0000256" key="7">
    <source>
        <dbReference type="ARBA" id="ARBA00022692"/>
    </source>
</evidence>
<dbReference type="Pfam" id="PF16192">
    <property type="entry name" value="PMT_4TMC"/>
    <property type="match status" value="1"/>
</dbReference>
<proteinExistence type="inferred from homology"/>
<dbReference type="PANTHER" id="PTHR10050:SF46">
    <property type="entry name" value="PROTEIN O-MANNOSYL-TRANSFERASE 2"/>
    <property type="match status" value="1"/>
</dbReference>
<dbReference type="PROSITE" id="PS50919">
    <property type="entry name" value="MIR"/>
    <property type="match status" value="3"/>
</dbReference>
<evidence type="ECO:0000256" key="14">
    <source>
        <dbReference type="ARBA" id="ARBA00045102"/>
    </source>
</evidence>
<evidence type="ECO:0000256" key="5">
    <source>
        <dbReference type="ARBA" id="ARBA00022676"/>
    </source>
</evidence>
<feature type="transmembrane region" description="Helical" evidence="15">
    <location>
        <begin position="660"/>
        <end position="679"/>
    </location>
</feature>
<dbReference type="AlphaFoldDB" id="A0A914BPC0"/>
<dbReference type="EC" id="2.4.1.109" evidence="4"/>
<evidence type="ECO:0000256" key="3">
    <source>
        <dbReference type="ARBA" id="ARBA00007222"/>
    </source>
</evidence>
<dbReference type="InterPro" id="IPR016093">
    <property type="entry name" value="MIR_motif"/>
</dbReference>
<comment type="catalytic activity">
    <reaction evidence="14">
        <text>a di-trans,poly-cis-dolichyl beta-D-mannosyl phosphate + L-seryl-[protein] = 3-O-(alpha-D-mannosyl)-L-seryl-[protein] + a di-trans,poly-cis-dolichyl phosphate + H(+)</text>
        <dbReference type="Rhea" id="RHEA:17377"/>
        <dbReference type="Rhea" id="RHEA-COMP:9863"/>
        <dbReference type="Rhea" id="RHEA-COMP:13546"/>
        <dbReference type="Rhea" id="RHEA-COMP:19498"/>
        <dbReference type="Rhea" id="RHEA-COMP:19501"/>
        <dbReference type="ChEBI" id="CHEBI:15378"/>
        <dbReference type="ChEBI" id="CHEBI:29999"/>
        <dbReference type="ChEBI" id="CHEBI:57683"/>
        <dbReference type="ChEBI" id="CHEBI:58211"/>
        <dbReference type="ChEBI" id="CHEBI:137321"/>
        <dbReference type="EC" id="2.4.1.109"/>
    </reaction>
</comment>
<keyword evidence="7 15" id="KW-0812">Transmembrane</keyword>
<evidence type="ECO:0000256" key="13">
    <source>
        <dbReference type="ARBA" id="ARBA00045085"/>
    </source>
</evidence>
<feature type="transmembrane region" description="Helical" evidence="15">
    <location>
        <begin position="596"/>
        <end position="614"/>
    </location>
</feature>
<feature type="domain" description="MIR" evidence="16">
    <location>
        <begin position="423"/>
        <end position="481"/>
    </location>
</feature>
<dbReference type="SUPFAM" id="SSF82109">
    <property type="entry name" value="MIR domain"/>
    <property type="match status" value="1"/>
</dbReference>
<protein>
    <recommendedName>
        <fullName evidence="12">Protein O-mannosyl-transferase 2</fullName>
        <ecNumber evidence="4">2.4.1.109</ecNumber>
    </recommendedName>
</protein>
<evidence type="ECO:0000256" key="11">
    <source>
        <dbReference type="ARBA" id="ARBA00023136"/>
    </source>
</evidence>
<feature type="transmembrane region" description="Helical" evidence="15">
    <location>
        <begin position="134"/>
        <end position="154"/>
    </location>
</feature>
<dbReference type="GO" id="GO:0005789">
    <property type="term" value="C:endoplasmic reticulum membrane"/>
    <property type="evidence" value="ECO:0007669"/>
    <property type="project" value="UniProtKB-SubCell"/>
</dbReference>
<evidence type="ECO:0000256" key="2">
    <source>
        <dbReference type="ARBA" id="ARBA00004922"/>
    </source>
</evidence>